<comment type="caution">
    <text evidence="1">The sequence shown here is derived from an EMBL/GenBank/DDBJ whole genome shotgun (WGS) entry which is preliminary data.</text>
</comment>
<dbReference type="PANTHER" id="PTHR42716">
    <property type="entry name" value="L-ASPARTATE OXIDASE"/>
    <property type="match status" value="1"/>
</dbReference>
<sequence>MSARTLHTDLLVVGGGLGGVAAALTAARLGIRVVLAERSDWLGGQLTTQAVPPDEHRWIETELGSSSYRELRELIRAHYRRLYPLTPDAAADPRLNPGRGNVSRLCHEPRVGALAIEELLSPHLASGAITVLREHHVVNVDRRDRQIAGVRLRSREGDLVEVTARLVADATEEGDLLEQAGMLFTIGAESRDDTGELHAPPEPDPRDQQAVTWCVALEYRQGEDHTIDRPGDYEHWRDTVDPRWPGPQLSWKDIVPDTGQVRWRPLFAHSPEQAVHTGADDLWHYRRILSRQNLDPGFPGGEITLVNWPQIDYWERPLLGVSPEERERALAEARSLTRSFVYWMQTEAPRHDGGTGYPELRPRGDVMGTSEGLAKEVYIRESRRIRPLFRVTEAHIGVEMRGVGEGSALFHDSVGIGHYRIDLHPSTSGRGYVDIDCFPFQIPLGALIPVDADNLVAANKNIGTTHVANGAYRLHPVEWSIGEAVGALAAQVAETAQTPAQLRADPASLRRLQRRLRDELGVTLEWPDDIRTGRSAN</sequence>
<proteinExistence type="predicted"/>
<protein>
    <recommendedName>
        <fullName evidence="3">FAD-dependent oxidoreductase</fullName>
    </recommendedName>
</protein>
<organism evidence="1 2">
    <name type="scientific">Nonomuraea jabiensis</name>
    <dbReference type="NCBI Taxonomy" id="882448"/>
    <lineage>
        <taxon>Bacteria</taxon>
        <taxon>Bacillati</taxon>
        <taxon>Actinomycetota</taxon>
        <taxon>Actinomycetes</taxon>
        <taxon>Streptosporangiales</taxon>
        <taxon>Streptosporangiaceae</taxon>
        <taxon>Nonomuraea</taxon>
    </lineage>
</organism>
<dbReference type="SUPFAM" id="SSF51905">
    <property type="entry name" value="FAD/NAD(P)-binding domain"/>
    <property type="match status" value="1"/>
</dbReference>
<dbReference type="GO" id="GO:0008734">
    <property type="term" value="F:L-aspartate oxidase activity"/>
    <property type="evidence" value="ECO:0007669"/>
    <property type="project" value="InterPro"/>
</dbReference>
<keyword evidence="2" id="KW-1185">Reference proteome</keyword>
<dbReference type="InterPro" id="IPR036188">
    <property type="entry name" value="FAD/NAD-bd_sf"/>
</dbReference>
<dbReference type="Gene3D" id="3.50.50.60">
    <property type="entry name" value="FAD/NAD(P)-binding domain"/>
    <property type="match status" value="1"/>
</dbReference>
<dbReference type="Proteomes" id="UP000579153">
    <property type="component" value="Unassembled WGS sequence"/>
</dbReference>
<evidence type="ECO:0008006" key="3">
    <source>
        <dbReference type="Google" id="ProtNLM"/>
    </source>
</evidence>
<evidence type="ECO:0000313" key="2">
    <source>
        <dbReference type="Proteomes" id="UP000579153"/>
    </source>
</evidence>
<evidence type="ECO:0000313" key="1">
    <source>
        <dbReference type="EMBL" id="MBB5777647.1"/>
    </source>
</evidence>
<dbReference type="Pfam" id="PF12831">
    <property type="entry name" value="FAD_oxidored"/>
    <property type="match status" value="1"/>
</dbReference>
<accession>A0A7W9G5I6</accession>
<dbReference type="RefSeq" id="WP_185071182.1">
    <property type="nucleotide sequence ID" value="NZ_JACHMB010000001.1"/>
</dbReference>
<dbReference type="GO" id="GO:0009435">
    <property type="term" value="P:NAD+ biosynthetic process"/>
    <property type="evidence" value="ECO:0007669"/>
    <property type="project" value="InterPro"/>
</dbReference>
<gene>
    <name evidence="1" type="ORF">HD596_004403</name>
</gene>
<name>A0A7W9G5I6_9ACTN</name>
<dbReference type="AlphaFoldDB" id="A0A7W9G5I6"/>
<dbReference type="InterPro" id="IPR005288">
    <property type="entry name" value="NadB"/>
</dbReference>
<reference evidence="1 2" key="1">
    <citation type="submission" date="2020-08" db="EMBL/GenBank/DDBJ databases">
        <title>Sequencing the genomes of 1000 actinobacteria strains.</title>
        <authorList>
            <person name="Klenk H.-P."/>
        </authorList>
    </citation>
    <scope>NUCLEOTIDE SEQUENCE [LARGE SCALE GENOMIC DNA]</scope>
    <source>
        <strain evidence="1 2">DSM 45507</strain>
    </source>
</reference>
<dbReference type="EMBL" id="JACHMB010000001">
    <property type="protein sequence ID" value="MBB5777647.1"/>
    <property type="molecule type" value="Genomic_DNA"/>
</dbReference>
<dbReference type="PANTHER" id="PTHR42716:SF1">
    <property type="entry name" value="SLL0471 PROTEIN"/>
    <property type="match status" value="1"/>
</dbReference>